<name>A0A5C6IB20_9ACTN</name>
<reference evidence="1" key="1">
    <citation type="journal article" date="2019" name="Microbiol. Resour. Announc.">
        <title>Draft Genomic Sequences of Streptomyces misionensis and Streptomyces albidoflavus, bacteria applied for phytopathogen biocontrol.</title>
        <authorList>
            <person name="Pylro V."/>
            <person name="Dias A."/>
            <person name="Andreote F."/>
            <person name="Varani A."/>
            <person name="Andreote C."/>
            <person name="Bernardo E."/>
            <person name="Martins T."/>
        </authorList>
    </citation>
    <scope>NUCLEOTIDE SEQUENCE [LARGE SCALE GENOMIC DNA]</scope>
    <source>
        <strain evidence="1">66</strain>
    </source>
</reference>
<evidence type="ECO:0000313" key="2">
    <source>
        <dbReference type="Proteomes" id="UP000320481"/>
    </source>
</evidence>
<gene>
    <name evidence="1" type="ORF">FRZ03_38655</name>
</gene>
<sequence>MGSGTGGHRCTHKLVQTNCAVKRSRPKRSSAFRADPSRAHGGTFADCPADLPLFGATWFVNFHTGSTDAVLRPHTRGYSARVVTQ</sequence>
<comment type="caution">
    <text evidence="1">The sequence shown here is derived from an EMBL/GenBank/DDBJ whole genome shotgun (WGS) entry which is preliminary data.</text>
</comment>
<proteinExistence type="predicted"/>
<accession>A0A5C6IB20</accession>
<keyword evidence="2" id="KW-1185">Reference proteome</keyword>
<dbReference type="EMBL" id="VOGW01000210">
    <property type="protein sequence ID" value="TWV25572.1"/>
    <property type="molecule type" value="Genomic_DNA"/>
</dbReference>
<dbReference type="Proteomes" id="UP000320481">
    <property type="component" value="Unassembled WGS sequence"/>
</dbReference>
<organism evidence="1 2">
    <name type="scientific">Streptomyces misionensis</name>
    <dbReference type="NCBI Taxonomy" id="67331"/>
    <lineage>
        <taxon>Bacteria</taxon>
        <taxon>Bacillati</taxon>
        <taxon>Actinomycetota</taxon>
        <taxon>Actinomycetes</taxon>
        <taxon>Kitasatosporales</taxon>
        <taxon>Streptomycetaceae</taxon>
        <taxon>Streptomyces</taxon>
    </lineage>
</organism>
<dbReference type="AlphaFoldDB" id="A0A5C6IB20"/>
<evidence type="ECO:0000313" key="1">
    <source>
        <dbReference type="EMBL" id="TWV25572.1"/>
    </source>
</evidence>
<protein>
    <submittedName>
        <fullName evidence="1">Uncharacterized protein</fullName>
    </submittedName>
</protein>